<evidence type="ECO:0000313" key="1">
    <source>
        <dbReference type="Proteomes" id="UP001732780"/>
    </source>
</evidence>
<reference evidence="2" key="1">
    <citation type="submission" date="2025-08" db="UniProtKB">
        <authorList>
            <consortium name="RefSeq"/>
        </authorList>
    </citation>
    <scope>IDENTIFICATION</scope>
    <source>
        <tissue evidence="2">Blood</tissue>
    </source>
</reference>
<organism evidence="1 2">
    <name type="scientific">Camelus bactrianus</name>
    <name type="common">Bactrian camel</name>
    <dbReference type="NCBI Taxonomy" id="9837"/>
    <lineage>
        <taxon>Eukaryota</taxon>
        <taxon>Metazoa</taxon>
        <taxon>Chordata</taxon>
        <taxon>Craniata</taxon>
        <taxon>Vertebrata</taxon>
        <taxon>Euteleostomi</taxon>
        <taxon>Mammalia</taxon>
        <taxon>Eutheria</taxon>
        <taxon>Laurasiatheria</taxon>
        <taxon>Artiodactyla</taxon>
        <taxon>Tylopoda</taxon>
        <taxon>Camelidae</taxon>
        <taxon>Camelus</taxon>
    </lineage>
</organism>
<keyword evidence="1" id="KW-1185">Reference proteome</keyword>
<dbReference type="Proteomes" id="UP001732780">
    <property type="component" value="Chromosome 17"/>
</dbReference>
<sequence>MSLNAWEWEDEDRASVGPVSSVGSFHPSGSECEVDEDLQVGAWAQESESDHQCSSRSSAGSVSAVNSDVPHVVPCTFVISLAFPVTAGRKGKYSKLVEKHRKQPKMDRPVARVRSYCHLEYFLLPDDREPKRVDIVVFSGLAKVFLDSRIKTVRPWPEGDKVWVSWTQTFNIKVTKELLKKINFHKITLRLWDTKEKIPKRVKYYRLKAAAALEDVGSSEEVKHLVLSQRRLSEQGIHVKEESHQEHLPGKPEKAGKGLKSVPAESETFSQSTEDCEKLLRTEDLATARPAGAAAVPARWRDGERVPVLELVRCVGPRAPVRCNISRPAIFLGGASSVEMKELTERLSFNSLSNLLEKQKFQMRQKELDWRKKSQKRRKKSRAEEESDSRMAGQGKQGAFSVQLAIMPLLAGRQVVVTRGRGRSANILDCFLTLETEVPIMTEEQKRDLNPLTIRIKCVSCLPTQPVCTSELERLCMPVYCQYQFHKTPVHRTEGQPHGTHVYFQDINVIFLGAMHPSDLREYLEGPPMLVEVHDRDRKSEEHSRKPTLLGEDPLDSCLNLQVHISPEETESNPFESQDKMWDPYGVARVSFADLLLGHKCLNLVAPVHGCEPWAPHRGRGGQGRKAVGLPGPRDGLPHGPMPSGHYLEASSLLRLRADVAVPLWAGPPAPDPTACEFGRVVFVFDSRKLSLLHGLLQDITTINARALGLDSHPFEDVEQILSAFKMRVKVQEKQDLDVLTGFHLLDGRVHLLILEGLADHGLRRLWEGHQSRAPTAEPGRHKALHDSRLRFRRRLYADLEAVLQHVRLFRPLAQLVKQAGLYVRGAVPPLVFQALSRIHCICCYSTRLREVITRDLLPSSAMIKELSQEFGLPVSQEELTEGKLVAPPPAPNLEDFQHRSPTLTDEIQAHQEKYLRWRSTMLLKHEDRQHSLVQKNITGAYQVSKKPPKPAVKVIKISAPAKDAVHNYSIQTLNSTELARKELYRQMAKEPRKRFTYSQNYLSAMVEPQDSEEEERKAKRKSRQAWLTPTGFQVTGLHRVESTEHLGLPAIGAPAEVGLGERRCPRGARAGPLLTPCSPLRSGGKRRCLLTCWRRCCPGRGGAGTGATRTSSCTRSHRSSWSRPLLQPRSPEQMTHLEEGESQGDICEGLWSTETQEPDRRAEPASTNTRDQREPGCRPRPVRATGSHLLSSLRERRPAPLGAARAVTFQQQHGFPPIT</sequence>
<gene>
    <name evidence="2" type="primary">CFAP92</name>
</gene>
<evidence type="ECO:0000313" key="2">
    <source>
        <dbReference type="RefSeq" id="XP_074200313.1"/>
    </source>
</evidence>
<name>A0AC58NRA6_CAMBA</name>
<proteinExistence type="predicted"/>
<dbReference type="RefSeq" id="XP_074200313.1">
    <property type="nucleotide sequence ID" value="XM_074344212.1"/>
</dbReference>
<accession>A0AC58NRA6</accession>
<protein>
    <submittedName>
        <fullName evidence="2">Uncharacterized protein CFAP92 isoform X1</fullName>
    </submittedName>
</protein>